<dbReference type="InterPro" id="IPR036259">
    <property type="entry name" value="MFS_trans_sf"/>
</dbReference>
<feature type="transmembrane region" description="Helical" evidence="5">
    <location>
        <begin position="380"/>
        <end position="398"/>
    </location>
</feature>
<protein>
    <submittedName>
        <fullName evidence="6">MFS transporter</fullName>
    </submittedName>
</protein>
<feature type="transmembrane region" description="Helical" evidence="5">
    <location>
        <begin position="82"/>
        <end position="102"/>
    </location>
</feature>
<evidence type="ECO:0000256" key="1">
    <source>
        <dbReference type="ARBA" id="ARBA00004651"/>
    </source>
</evidence>
<feature type="transmembrane region" description="Helical" evidence="5">
    <location>
        <begin position="142"/>
        <end position="166"/>
    </location>
</feature>
<reference evidence="6 7" key="1">
    <citation type="submission" date="2017-10" db="EMBL/GenBank/DDBJ databases">
        <title>Bacillus sp. nov., a halophilic bacterium isolated from a Keqin Lake.</title>
        <authorList>
            <person name="Wang H."/>
        </authorList>
    </citation>
    <scope>NUCLEOTIDE SEQUENCE [LARGE SCALE GENOMIC DNA]</scope>
    <source>
        <strain evidence="6 7">KCTC 13187</strain>
    </source>
</reference>
<dbReference type="AlphaFoldDB" id="A0A3A9K864"/>
<feature type="transmembrane region" description="Helical" evidence="5">
    <location>
        <begin position="108"/>
        <end position="130"/>
    </location>
</feature>
<dbReference type="SUPFAM" id="SSF103473">
    <property type="entry name" value="MFS general substrate transporter"/>
    <property type="match status" value="1"/>
</dbReference>
<dbReference type="Pfam" id="PF07690">
    <property type="entry name" value="MFS_1"/>
    <property type="match status" value="1"/>
</dbReference>
<organism evidence="6 7">
    <name type="scientific">Salipaludibacillus neizhouensis</name>
    <dbReference type="NCBI Taxonomy" id="885475"/>
    <lineage>
        <taxon>Bacteria</taxon>
        <taxon>Bacillati</taxon>
        <taxon>Bacillota</taxon>
        <taxon>Bacilli</taxon>
        <taxon>Bacillales</taxon>
        <taxon>Bacillaceae</taxon>
    </lineage>
</organism>
<accession>A0A3A9K864</accession>
<feature type="transmembrane region" description="Helical" evidence="5">
    <location>
        <begin position="253"/>
        <end position="273"/>
    </location>
</feature>
<evidence type="ECO:0000256" key="4">
    <source>
        <dbReference type="ARBA" id="ARBA00023136"/>
    </source>
</evidence>
<dbReference type="InterPro" id="IPR005829">
    <property type="entry name" value="Sugar_transporter_CS"/>
</dbReference>
<evidence type="ECO:0000256" key="5">
    <source>
        <dbReference type="SAM" id="Phobius"/>
    </source>
</evidence>
<dbReference type="PROSITE" id="PS00217">
    <property type="entry name" value="SUGAR_TRANSPORT_2"/>
    <property type="match status" value="1"/>
</dbReference>
<dbReference type="EMBL" id="PDOE01000001">
    <property type="protein sequence ID" value="RKL68717.1"/>
    <property type="molecule type" value="Genomic_DNA"/>
</dbReference>
<feature type="transmembrane region" description="Helical" evidence="5">
    <location>
        <begin position="172"/>
        <end position="196"/>
    </location>
</feature>
<dbReference type="RefSeq" id="WP_110936643.1">
    <property type="nucleotide sequence ID" value="NZ_KZ614146.1"/>
</dbReference>
<evidence type="ECO:0000256" key="3">
    <source>
        <dbReference type="ARBA" id="ARBA00022989"/>
    </source>
</evidence>
<dbReference type="InterPro" id="IPR011701">
    <property type="entry name" value="MFS"/>
</dbReference>
<keyword evidence="3 5" id="KW-1133">Transmembrane helix</keyword>
<dbReference type="OrthoDB" id="2086294at2"/>
<name>A0A3A9K864_9BACI</name>
<dbReference type="PANTHER" id="PTHR23526">
    <property type="entry name" value="INTEGRAL MEMBRANE TRANSPORT PROTEIN-RELATED"/>
    <property type="match status" value="1"/>
</dbReference>
<feature type="transmembrane region" description="Helical" evidence="5">
    <location>
        <begin position="224"/>
        <end position="247"/>
    </location>
</feature>
<dbReference type="Gene3D" id="1.20.1250.20">
    <property type="entry name" value="MFS general substrate transporter like domains"/>
    <property type="match status" value="2"/>
</dbReference>
<keyword evidence="7" id="KW-1185">Reference proteome</keyword>
<dbReference type="InterPro" id="IPR052528">
    <property type="entry name" value="Sugar_transport-like"/>
</dbReference>
<comment type="caution">
    <text evidence="6">The sequence shown here is derived from an EMBL/GenBank/DDBJ whole genome shotgun (WGS) entry which is preliminary data.</text>
</comment>
<feature type="transmembrane region" description="Helical" evidence="5">
    <location>
        <begin position="285"/>
        <end position="304"/>
    </location>
</feature>
<feature type="transmembrane region" description="Helical" evidence="5">
    <location>
        <begin position="20"/>
        <end position="43"/>
    </location>
</feature>
<gene>
    <name evidence="6" type="ORF">CR203_01315</name>
</gene>
<dbReference type="GO" id="GO:0005886">
    <property type="term" value="C:plasma membrane"/>
    <property type="evidence" value="ECO:0007669"/>
    <property type="project" value="UniProtKB-SubCell"/>
</dbReference>
<feature type="transmembrane region" description="Helical" evidence="5">
    <location>
        <begin position="354"/>
        <end position="374"/>
    </location>
</feature>
<feature type="transmembrane region" description="Helical" evidence="5">
    <location>
        <begin position="310"/>
        <end position="330"/>
    </location>
</feature>
<sequence>MKKWTQKLIGDIEVNKDITLLLVIGGLYALSIALSNTFVNVFLWKQSEDLIKLSIYNLSAVIMQPITFILAGRWAKKIDRIIVLRLGVISLSCFYLTVLILSDQAGKYLILLGALLGIGYGFYWLSFHVLTFEITEPETRDFFNGFLGLLTSFAGMIGPIFAGFVITYMEDLIGYQVIFSGSLFLFSVAVFLSFFLGRRSAKGEYRLAEGFSYRKEYRHWKNILHANFFQGLREGSFIFVVIVWLYIATGSELAIGTYGLITSFLSFICYFIVGRFLPKTKRKYAVLIGGTILYFAVFIIAFGADFTHLIIYGVFASIAYPLLLVPYLSLTYDVIGSSRDAATMRVEYIVVRELFLNFGRIASILILIVAILSLGEEKGVPIALLFLGLGHFVIFWFIKDISLPESNKKESYSALKKR</sequence>
<dbReference type="GO" id="GO:0022857">
    <property type="term" value="F:transmembrane transporter activity"/>
    <property type="evidence" value="ECO:0007669"/>
    <property type="project" value="InterPro"/>
</dbReference>
<keyword evidence="2 5" id="KW-0812">Transmembrane</keyword>
<comment type="subcellular location">
    <subcellularLocation>
        <location evidence="1">Cell membrane</location>
        <topology evidence="1">Multi-pass membrane protein</topology>
    </subcellularLocation>
</comment>
<evidence type="ECO:0000313" key="7">
    <source>
        <dbReference type="Proteomes" id="UP000281498"/>
    </source>
</evidence>
<dbReference type="PANTHER" id="PTHR23526:SF2">
    <property type="entry name" value="MAJOR FACILITATOR SUPERFAMILY (MFS) PROFILE DOMAIN-CONTAINING PROTEIN"/>
    <property type="match status" value="1"/>
</dbReference>
<proteinExistence type="predicted"/>
<evidence type="ECO:0000256" key="2">
    <source>
        <dbReference type="ARBA" id="ARBA00022692"/>
    </source>
</evidence>
<feature type="transmembrane region" description="Helical" evidence="5">
    <location>
        <begin position="55"/>
        <end position="75"/>
    </location>
</feature>
<evidence type="ECO:0000313" key="6">
    <source>
        <dbReference type="EMBL" id="RKL68717.1"/>
    </source>
</evidence>
<dbReference type="Proteomes" id="UP000281498">
    <property type="component" value="Unassembled WGS sequence"/>
</dbReference>
<keyword evidence="4 5" id="KW-0472">Membrane</keyword>